<keyword evidence="3" id="KW-0004">4Fe-4S</keyword>
<dbReference type="SFLD" id="SFLDG01065">
    <property type="entry name" value="anaerobic_coproporphyrinogen-I"/>
    <property type="match status" value="1"/>
</dbReference>
<dbReference type="Pfam" id="PF04055">
    <property type="entry name" value="Radical_SAM"/>
    <property type="match status" value="1"/>
</dbReference>
<sequence length="378" mass="43430">MAKSIYIHIPFCEHICFYCDFNKVYVENQPVDAYIDALITEMEMVFSAQPPDQIETVYIGGGTPTALSSAQLDKLLRAVDEMLSGHPVKEYTVEVNPGGADAEKLKVMSQYSINRLSLGVQSFDDDLLKAIGRTHREKDVYFTIEEAKKNGFSNISIDLMFGLPNQTIEQWRESIMKTVALNLPHVSAYSLKIEEKTIFHNMMRKGKLSLVPQDDEAEMYEILLQQMSRSLLHPYEISNFAKEGYESLHNQTYWANEEYYGFGAGAHGYLAGVRYANIGPLPHYLSAVQENNLPIKESHNVTLQEKMEEEMFMGLRMDKGVDKQRFLRKYQKSIEEVFSRQISSLEEEDLIINEMETIRLTQRGKLLGNEVFERFLLI</sequence>
<dbReference type="SFLD" id="SFLDF00562">
    <property type="entry name" value="HemN-like__clustered_with_heat"/>
    <property type="match status" value="1"/>
</dbReference>
<dbReference type="EMBL" id="JBHSOZ010000005">
    <property type="protein sequence ID" value="MFC5713446.1"/>
    <property type="molecule type" value="Genomic_DNA"/>
</dbReference>
<dbReference type="SFLD" id="SFLDF00288">
    <property type="entry name" value="HemN-like__clustered_with_nucl"/>
    <property type="match status" value="1"/>
</dbReference>
<keyword evidence="3" id="KW-0143">Chaperone</keyword>
<protein>
    <recommendedName>
        <fullName evidence="2 3">Heme chaperone HemW</fullName>
    </recommendedName>
</protein>
<gene>
    <name evidence="5" type="primary">hemW</name>
    <name evidence="5" type="ORF">ACFPU1_11685</name>
</gene>
<dbReference type="SUPFAM" id="SSF102114">
    <property type="entry name" value="Radical SAM enzymes"/>
    <property type="match status" value="1"/>
</dbReference>
<dbReference type="CDD" id="cd01335">
    <property type="entry name" value="Radical_SAM"/>
    <property type="match status" value="1"/>
</dbReference>
<reference evidence="6" key="1">
    <citation type="journal article" date="2019" name="Int. J. Syst. Evol. Microbiol.">
        <title>The Global Catalogue of Microorganisms (GCM) 10K type strain sequencing project: providing services to taxonomists for standard genome sequencing and annotation.</title>
        <authorList>
            <consortium name="The Broad Institute Genomics Platform"/>
            <consortium name="The Broad Institute Genome Sequencing Center for Infectious Disease"/>
            <person name="Wu L."/>
            <person name="Ma J."/>
        </authorList>
    </citation>
    <scope>NUCLEOTIDE SEQUENCE [LARGE SCALE GENOMIC DNA]</scope>
    <source>
        <strain evidence="6">CECT 7184</strain>
    </source>
</reference>
<dbReference type="SFLD" id="SFLDG01082">
    <property type="entry name" value="B12-binding_domain_containing"/>
    <property type="match status" value="1"/>
</dbReference>
<evidence type="ECO:0000256" key="3">
    <source>
        <dbReference type="RuleBase" id="RU364116"/>
    </source>
</evidence>
<keyword evidence="6" id="KW-1185">Reference proteome</keyword>
<organism evidence="5 6">
    <name type="scientific">Thalassorhabdus alkalitolerans</name>
    <dbReference type="NCBI Taxonomy" id="2282697"/>
    <lineage>
        <taxon>Bacteria</taxon>
        <taxon>Bacillati</taxon>
        <taxon>Bacillota</taxon>
        <taxon>Bacilli</taxon>
        <taxon>Bacillales</taxon>
        <taxon>Bacillaceae</taxon>
        <taxon>Thalassorhabdus</taxon>
    </lineage>
</organism>
<proteinExistence type="inferred from homology"/>
<accession>A0ABW0YMQ6</accession>
<comment type="caution">
    <text evidence="5">The sequence shown here is derived from an EMBL/GenBank/DDBJ whole genome shotgun (WGS) entry which is preliminary data.</text>
</comment>
<evidence type="ECO:0000256" key="2">
    <source>
        <dbReference type="ARBA" id="ARBA00017228"/>
    </source>
</evidence>
<dbReference type="InterPro" id="IPR023404">
    <property type="entry name" value="rSAM_horseshoe"/>
</dbReference>
<dbReference type="PROSITE" id="PS51918">
    <property type="entry name" value="RADICAL_SAM"/>
    <property type="match status" value="1"/>
</dbReference>
<dbReference type="NCBIfam" id="TIGR00539">
    <property type="entry name" value="hemN_rel"/>
    <property type="match status" value="1"/>
</dbReference>
<keyword evidence="3" id="KW-0411">Iron-sulfur</keyword>
<keyword evidence="3" id="KW-0408">Iron</keyword>
<dbReference type="RefSeq" id="WP_385941278.1">
    <property type="nucleotide sequence ID" value="NZ_JBHSOZ010000005.1"/>
</dbReference>
<keyword evidence="3" id="KW-0963">Cytoplasm</keyword>
<dbReference type="SMART" id="SM00729">
    <property type="entry name" value="Elp3"/>
    <property type="match status" value="1"/>
</dbReference>
<dbReference type="Proteomes" id="UP001596142">
    <property type="component" value="Unassembled WGS sequence"/>
</dbReference>
<comment type="similarity">
    <text evidence="1">Belongs to the anaerobic coproporphyrinogen-III oxidase family. HemW subfamily.</text>
</comment>
<dbReference type="InterPro" id="IPR006638">
    <property type="entry name" value="Elp3/MiaA/NifB-like_rSAM"/>
</dbReference>
<keyword evidence="3" id="KW-0349">Heme</keyword>
<dbReference type="InterPro" id="IPR058240">
    <property type="entry name" value="rSAM_sf"/>
</dbReference>
<dbReference type="PANTHER" id="PTHR13932:SF5">
    <property type="entry name" value="RADICAL S-ADENOSYL METHIONINE DOMAIN-CONTAINING PROTEIN 1, MITOCHONDRIAL"/>
    <property type="match status" value="1"/>
</dbReference>
<dbReference type="PANTHER" id="PTHR13932">
    <property type="entry name" value="COPROPORPHYRINIGEN III OXIDASE"/>
    <property type="match status" value="1"/>
</dbReference>
<dbReference type="InterPro" id="IPR034505">
    <property type="entry name" value="Coproporphyrinogen-III_oxidase"/>
</dbReference>
<name>A0ABW0YMQ6_9BACI</name>
<evidence type="ECO:0000259" key="4">
    <source>
        <dbReference type="PROSITE" id="PS51918"/>
    </source>
</evidence>
<comment type="subcellular location">
    <subcellularLocation>
        <location evidence="3">Cytoplasm</location>
    </subcellularLocation>
</comment>
<evidence type="ECO:0000313" key="5">
    <source>
        <dbReference type="EMBL" id="MFC5713446.1"/>
    </source>
</evidence>
<keyword evidence="3" id="KW-0479">Metal-binding</keyword>
<dbReference type="InterPro" id="IPR007197">
    <property type="entry name" value="rSAM"/>
</dbReference>
<feature type="domain" description="Radical SAM core" evidence="4">
    <location>
        <begin position="1"/>
        <end position="234"/>
    </location>
</feature>
<dbReference type="Gene3D" id="3.80.30.20">
    <property type="entry name" value="tm_1862 like domain"/>
    <property type="match status" value="1"/>
</dbReference>
<comment type="function">
    <text evidence="3">Probably acts as a heme chaperone, transferring heme to an unknown acceptor. Binds one molecule of heme per monomer, possibly covalently. Binds 1 [4Fe-4S] cluster. The cluster is coordinated with 3 cysteines and an exchangeable S-adenosyl-L-methionine.</text>
</comment>
<dbReference type="InterPro" id="IPR010723">
    <property type="entry name" value="HemN_C"/>
</dbReference>
<evidence type="ECO:0000256" key="1">
    <source>
        <dbReference type="ARBA" id="ARBA00006100"/>
    </source>
</evidence>
<keyword evidence="3" id="KW-0949">S-adenosyl-L-methionine</keyword>
<evidence type="ECO:0000313" key="6">
    <source>
        <dbReference type="Proteomes" id="UP001596142"/>
    </source>
</evidence>
<dbReference type="SFLD" id="SFLDS00029">
    <property type="entry name" value="Radical_SAM"/>
    <property type="match status" value="1"/>
</dbReference>
<dbReference type="Pfam" id="PF06969">
    <property type="entry name" value="HemN_C"/>
    <property type="match status" value="1"/>
</dbReference>
<dbReference type="InterPro" id="IPR004559">
    <property type="entry name" value="HemW-like"/>
</dbReference>